<organism evidence="1 2">
    <name type="scientific">Clostridium magnum DSM 2767</name>
    <dbReference type="NCBI Taxonomy" id="1121326"/>
    <lineage>
        <taxon>Bacteria</taxon>
        <taxon>Bacillati</taxon>
        <taxon>Bacillota</taxon>
        <taxon>Clostridia</taxon>
        <taxon>Eubacteriales</taxon>
        <taxon>Clostridiaceae</taxon>
        <taxon>Clostridium</taxon>
    </lineage>
</organism>
<dbReference type="RefSeq" id="WP_278331893.1">
    <property type="nucleotide sequence ID" value="NZ_FQXL01000080.1"/>
</dbReference>
<dbReference type="AlphaFoldDB" id="A0A162QLJ4"/>
<accession>A0A162QLJ4</accession>
<evidence type="ECO:0000313" key="2">
    <source>
        <dbReference type="Proteomes" id="UP000076603"/>
    </source>
</evidence>
<sequence>MKSYAGFRKVIGLKGPEIEKLTGYTKLRKFRKRQKLMRRE</sequence>
<name>A0A162QLJ4_9CLOT</name>
<reference evidence="1 2" key="1">
    <citation type="submission" date="2016-04" db="EMBL/GenBank/DDBJ databases">
        <title>Genome sequence of Clostridium magnum DSM 2767.</title>
        <authorList>
            <person name="Poehlein A."/>
            <person name="Uhlig R."/>
            <person name="Fischer R."/>
            <person name="Bahl H."/>
            <person name="Daniel R."/>
        </authorList>
    </citation>
    <scope>NUCLEOTIDE SEQUENCE [LARGE SCALE GENOMIC DNA]</scope>
    <source>
        <strain evidence="1 2">DSM 2767</strain>
    </source>
</reference>
<dbReference type="Proteomes" id="UP000076603">
    <property type="component" value="Unassembled WGS sequence"/>
</dbReference>
<proteinExistence type="predicted"/>
<dbReference type="STRING" id="1121326.CLMAG_59660"/>
<keyword evidence="2" id="KW-1185">Reference proteome</keyword>
<dbReference type="PATRIC" id="fig|1121326.3.peg.6032"/>
<protein>
    <submittedName>
        <fullName evidence="1">Uncharacterized protein</fullName>
    </submittedName>
</protein>
<gene>
    <name evidence="1" type="ORF">CLMAG_59660</name>
</gene>
<dbReference type="EMBL" id="LWAE01000015">
    <property type="protein sequence ID" value="KZL88677.1"/>
    <property type="molecule type" value="Genomic_DNA"/>
</dbReference>
<evidence type="ECO:0000313" key="1">
    <source>
        <dbReference type="EMBL" id="KZL88677.1"/>
    </source>
</evidence>
<comment type="caution">
    <text evidence="1">The sequence shown here is derived from an EMBL/GenBank/DDBJ whole genome shotgun (WGS) entry which is preliminary data.</text>
</comment>